<comment type="pathway">
    <text evidence="2 14">Lipid metabolism; fatty acid biosynthesis.</text>
</comment>
<keyword evidence="11 14" id="KW-0275">Fatty acid biosynthesis</keyword>
<keyword evidence="14" id="KW-0256">Endoplasmic reticulum</keyword>
<evidence type="ECO:0000256" key="11">
    <source>
        <dbReference type="ARBA" id="ARBA00023160"/>
    </source>
</evidence>
<evidence type="ECO:0000256" key="15">
    <source>
        <dbReference type="SAM" id="MobiDB-lite"/>
    </source>
</evidence>
<organism evidence="16 17">
    <name type="scientific">Salinomyces thailandicus</name>
    <dbReference type="NCBI Taxonomy" id="706561"/>
    <lineage>
        <taxon>Eukaryota</taxon>
        <taxon>Fungi</taxon>
        <taxon>Dikarya</taxon>
        <taxon>Ascomycota</taxon>
        <taxon>Pezizomycotina</taxon>
        <taxon>Dothideomycetes</taxon>
        <taxon>Dothideomycetidae</taxon>
        <taxon>Mycosphaerellales</taxon>
        <taxon>Teratosphaeriaceae</taxon>
        <taxon>Salinomyces</taxon>
    </lineage>
</organism>
<dbReference type="GO" id="GO:0030148">
    <property type="term" value="P:sphingolipid biosynthetic process"/>
    <property type="evidence" value="ECO:0007669"/>
    <property type="project" value="TreeGrafter"/>
</dbReference>
<evidence type="ECO:0000256" key="5">
    <source>
        <dbReference type="ARBA" id="ARBA00022516"/>
    </source>
</evidence>
<feature type="region of interest" description="Disordered" evidence="15">
    <location>
        <begin position="1"/>
        <end position="22"/>
    </location>
</feature>
<name>A0A4U0U331_9PEZI</name>
<dbReference type="Proteomes" id="UP000308549">
    <property type="component" value="Unassembled WGS sequence"/>
</dbReference>
<dbReference type="GO" id="GO:0005789">
    <property type="term" value="C:endoplasmic reticulum membrane"/>
    <property type="evidence" value="ECO:0007669"/>
    <property type="project" value="UniProtKB-SubCell"/>
</dbReference>
<keyword evidence="12 14" id="KW-0456">Lyase</keyword>
<keyword evidence="8 14" id="KW-1133">Transmembrane helix</keyword>
<comment type="function">
    <text evidence="14">Catalyzes the third of the four reactions of the long-chain fatty acids elongation cycle. This endoplasmic reticulum-bound enzymatic process, allows the addition of two carbons to the chain of long- and very long-chain fatty acids/VLCFAs per cycle. This enzyme catalyzes the dehydration of the 3-hydroxyacyl-CoA intermediate into trans-2,3-enoyl-CoA, within each cycle of fatty acid elongation. Thereby, it participates to the production of VLCFAs of different chain lengths that are involved in multiple biological processes as precursors of membrane lipids and lipid mediators.</text>
</comment>
<dbReference type="PANTHER" id="PTHR11035:SF3">
    <property type="entry name" value="VERY-LONG-CHAIN (3R)-3-HYDROXYACYL-COA DEHYDRATASE"/>
    <property type="match status" value="1"/>
</dbReference>
<evidence type="ECO:0000313" key="16">
    <source>
        <dbReference type="EMBL" id="TKA29194.1"/>
    </source>
</evidence>
<feature type="transmembrane region" description="Helical" evidence="14">
    <location>
        <begin position="41"/>
        <end position="64"/>
    </location>
</feature>
<dbReference type="Pfam" id="PF04387">
    <property type="entry name" value="PTPLA"/>
    <property type="match status" value="1"/>
</dbReference>
<evidence type="ECO:0000256" key="3">
    <source>
        <dbReference type="ARBA" id="ARBA00007811"/>
    </source>
</evidence>
<gene>
    <name evidence="16" type="ORF">B0A50_03704</name>
</gene>
<feature type="transmembrane region" description="Helical" evidence="14">
    <location>
        <begin position="161"/>
        <end position="183"/>
    </location>
</feature>
<proteinExistence type="inferred from homology"/>
<evidence type="ECO:0000256" key="7">
    <source>
        <dbReference type="ARBA" id="ARBA00022832"/>
    </source>
</evidence>
<keyword evidence="7 14" id="KW-0276">Fatty acid metabolism</keyword>
<keyword evidence="17" id="KW-1185">Reference proteome</keyword>
<evidence type="ECO:0000256" key="2">
    <source>
        <dbReference type="ARBA" id="ARBA00005194"/>
    </source>
</evidence>
<feature type="transmembrane region" description="Helical" evidence="14">
    <location>
        <begin position="85"/>
        <end position="112"/>
    </location>
</feature>
<dbReference type="PANTHER" id="PTHR11035">
    <property type="entry name" value="VERY-LONG-CHAIN (3R)-3-HYDROXYACYL-COA DEHYDRATASE"/>
    <property type="match status" value="1"/>
</dbReference>
<dbReference type="UniPathway" id="UPA00094"/>
<evidence type="ECO:0000256" key="14">
    <source>
        <dbReference type="RuleBase" id="RU363109"/>
    </source>
</evidence>
<keyword evidence="6 14" id="KW-0812">Transmembrane</keyword>
<keyword evidence="9 14" id="KW-0443">Lipid metabolism</keyword>
<comment type="similarity">
    <text evidence="3 14">Belongs to the very long-chain fatty acids dehydratase HACD family.</text>
</comment>
<evidence type="ECO:0000256" key="4">
    <source>
        <dbReference type="ARBA" id="ARBA00013122"/>
    </source>
</evidence>
<accession>A0A4U0U331</accession>
<evidence type="ECO:0000256" key="13">
    <source>
        <dbReference type="ARBA" id="ARBA00036671"/>
    </source>
</evidence>
<comment type="subcellular location">
    <subcellularLocation>
        <location evidence="14">Endoplasmic reticulum membrane</location>
        <topology evidence="14">Multi-pass membrane protein</topology>
    </subcellularLocation>
    <subcellularLocation>
        <location evidence="1">Membrane</location>
        <topology evidence="1">Multi-pass membrane protein</topology>
    </subcellularLocation>
</comment>
<evidence type="ECO:0000256" key="12">
    <source>
        <dbReference type="ARBA" id="ARBA00023239"/>
    </source>
</evidence>
<keyword evidence="5 14" id="KW-0444">Lipid biosynthesis</keyword>
<feature type="transmembrane region" description="Helical" evidence="14">
    <location>
        <begin position="124"/>
        <end position="149"/>
    </location>
</feature>
<reference evidence="16 17" key="1">
    <citation type="submission" date="2017-03" db="EMBL/GenBank/DDBJ databases">
        <title>Genomes of endolithic fungi from Antarctica.</title>
        <authorList>
            <person name="Coleine C."/>
            <person name="Masonjones S."/>
            <person name="Stajich J.E."/>
        </authorList>
    </citation>
    <scope>NUCLEOTIDE SEQUENCE [LARGE SCALE GENOMIC DNA]</scope>
    <source>
        <strain evidence="16 17">CCFEE 6315</strain>
    </source>
</reference>
<comment type="catalytic activity">
    <reaction evidence="13 14">
        <text>a very-long-chain (3R)-3-hydroxyacyl-CoA = a very-long-chain (2E)-enoyl-CoA + H2O</text>
        <dbReference type="Rhea" id="RHEA:45812"/>
        <dbReference type="ChEBI" id="CHEBI:15377"/>
        <dbReference type="ChEBI" id="CHEBI:83728"/>
        <dbReference type="ChEBI" id="CHEBI:85440"/>
        <dbReference type="EC" id="4.2.1.134"/>
    </reaction>
</comment>
<comment type="caution">
    <text evidence="16">The sequence shown here is derived from an EMBL/GenBank/DDBJ whole genome shotgun (WGS) entry which is preliminary data.</text>
</comment>
<protein>
    <recommendedName>
        <fullName evidence="4 14">Very-long-chain (3R)-3-hydroxyacyl-CoA dehydratase</fullName>
        <ecNumber evidence="4 14">4.2.1.134</ecNumber>
    </recommendedName>
</protein>
<keyword evidence="10 14" id="KW-0472">Membrane</keyword>
<dbReference type="InterPro" id="IPR007482">
    <property type="entry name" value="Tyr_Pase-like_PTPLA"/>
</dbReference>
<evidence type="ECO:0000313" key="17">
    <source>
        <dbReference type="Proteomes" id="UP000308549"/>
    </source>
</evidence>
<evidence type="ECO:0000256" key="1">
    <source>
        <dbReference type="ARBA" id="ARBA00004141"/>
    </source>
</evidence>
<dbReference type="GO" id="GO:0102158">
    <property type="term" value="F:very-long-chain (3R)-3-hydroxyacyl-CoA dehydratase activity"/>
    <property type="evidence" value="ECO:0007669"/>
    <property type="project" value="UniProtKB-EC"/>
</dbReference>
<feature type="compositionally biased region" description="Polar residues" evidence="15">
    <location>
        <begin position="1"/>
        <end position="17"/>
    </location>
</feature>
<evidence type="ECO:0000256" key="10">
    <source>
        <dbReference type="ARBA" id="ARBA00023136"/>
    </source>
</evidence>
<feature type="transmembrane region" description="Helical" evidence="14">
    <location>
        <begin position="195"/>
        <end position="217"/>
    </location>
</feature>
<evidence type="ECO:0000256" key="9">
    <source>
        <dbReference type="ARBA" id="ARBA00023098"/>
    </source>
</evidence>
<sequence length="231" mass="26505">MDRPGDSQTPEQRSRQGAQPERVAPPSYRSLYLIFYNSLSALLWSVVLGRVLAICAIHETFIVYQGTGQWTKWTQTVAALEVVHAAIGLVRAPILTTLMQVASRFLLVWIIVPSFPATTSRSTAYSTMLLAWSVTEVIRYTYFAINIAYGGVPRNMTYLRYNTFFVLYPLGIVSECWLVWLSIEPAKTWNQAYEWVLKLVLFVYVPGSYILFTHMMAQRRKVMRSLREKSD</sequence>
<dbReference type="AlphaFoldDB" id="A0A4U0U331"/>
<evidence type="ECO:0000256" key="8">
    <source>
        <dbReference type="ARBA" id="ARBA00022989"/>
    </source>
</evidence>
<dbReference type="GO" id="GO:0042761">
    <property type="term" value="P:very long-chain fatty acid biosynthetic process"/>
    <property type="evidence" value="ECO:0007669"/>
    <property type="project" value="TreeGrafter"/>
</dbReference>
<dbReference type="EC" id="4.2.1.134" evidence="4 14"/>
<dbReference type="OrthoDB" id="46988at2759"/>
<dbReference type="GO" id="GO:0030497">
    <property type="term" value="P:fatty acid elongation"/>
    <property type="evidence" value="ECO:0007669"/>
    <property type="project" value="TreeGrafter"/>
</dbReference>
<evidence type="ECO:0000256" key="6">
    <source>
        <dbReference type="ARBA" id="ARBA00022692"/>
    </source>
</evidence>
<dbReference type="EMBL" id="NAJL01000015">
    <property type="protein sequence ID" value="TKA29194.1"/>
    <property type="molecule type" value="Genomic_DNA"/>
</dbReference>